<dbReference type="EnsemblPlants" id="OPUNC12G10880.1">
    <property type="protein sequence ID" value="OPUNC12G10880.1"/>
    <property type="gene ID" value="OPUNC12G10880"/>
</dbReference>
<evidence type="ECO:0000256" key="1">
    <source>
        <dbReference type="SAM" id="MobiDB-lite"/>
    </source>
</evidence>
<accession>A0A0E0MMF6</accession>
<organism evidence="2">
    <name type="scientific">Oryza punctata</name>
    <name type="common">Red rice</name>
    <dbReference type="NCBI Taxonomy" id="4537"/>
    <lineage>
        <taxon>Eukaryota</taxon>
        <taxon>Viridiplantae</taxon>
        <taxon>Streptophyta</taxon>
        <taxon>Embryophyta</taxon>
        <taxon>Tracheophyta</taxon>
        <taxon>Spermatophyta</taxon>
        <taxon>Magnoliopsida</taxon>
        <taxon>Liliopsida</taxon>
        <taxon>Poales</taxon>
        <taxon>Poaceae</taxon>
        <taxon>BOP clade</taxon>
        <taxon>Oryzoideae</taxon>
        <taxon>Oryzeae</taxon>
        <taxon>Oryzinae</taxon>
        <taxon>Oryza</taxon>
    </lineage>
</organism>
<dbReference type="AlphaFoldDB" id="A0A0E0MMF6"/>
<feature type="region of interest" description="Disordered" evidence="1">
    <location>
        <begin position="50"/>
        <end position="79"/>
    </location>
</feature>
<dbReference type="HOGENOM" id="CLU_2610201_0_0_1"/>
<sequence length="79" mass="9105">MLSIFLHHSHSTVKREWRDWIRHSSAATRPGCHRHFLRWPERRALAPAAADTVSSTSFPEGRSSQGSLFSSRRSCRAWC</sequence>
<feature type="compositionally biased region" description="Low complexity" evidence="1">
    <location>
        <begin position="62"/>
        <end position="72"/>
    </location>
</feature>
<name>A0A0E0MMF6_ORYPU</name>
<keyword evidence="3" id="KW-1185">Reference proteome</keyword>
<proteinExistence type="predicted"/>
<evidence type="ECO:0000313" key="2">
    <source>
        <dbReference type="EnsemblPlants" id="OPUNC12G10880.1"/>
    </source>
</evidence>
<protein>
    <submittedName>
        <fullName evidence="2">Uncharacterized protein</fullName>
    </submittedName>
</protein>
<reference evidence="2" key="1">
    <citation type="submission" date="2015-04" db="UniProtKB">
        <authorList>
            <consortium name="EnsemblPlants"/>
        </authorList>
    </citation>
    <scope>IDENTIFICATION</scope>
</reference>
<evidence type="ECO:0000313" key="3">
    <source>
        <dbReference type="Proteomes" id="UP000026962"/>
    </source>
</evidence>
<dbReference type="Gramene" id="OPUNC12G10880.1">
    <property type="protein sequence ID" value="OPUNC12G10880.1"/>
    <property type="gene ID" value="OPUNC12G10880"/>
</dbReference>
<reference evidence="2" key="2">
    <citation type="submission" date="2018-05" db="EMBL/GenBank/DDBJ databases">
        <title>OpunRS2 (Oryza punctata Reference Sequence Version 2).</title>
        <authorList>
            <person name="Zhang J."/>
            <person name="Kudrna D."/>
            <person name="Lee S."/>
            <person name="Talag J."/>
            <person name="Welchert J."/>
            <person name="Wing R.A."/>
        </authorList>
    </citation>
    <scope>NUCLEOTIDE SEQUENCE [LARGE SCALE GENOMIC DNA]</scope>
</reference>
<dbReference type="Proteomes" id="UP000026962">
    <property type="component" value="Chromosome 12"/>
</dbReference>